<feature type="domain" description="AAA+ ATPase" evidence="5">
    <location>
        <begin position="97"/>
        <end position="242"/>
    </location>
</feature>
<dbReference type="Pfam" id="PF00004">
    <property type="entry name" value="AAA"/>
    <property type="match status" value="1"/>
</dbReference>
<evidence type="ECO:0000256" key="2">
    <source>
        <dbReference type="ARBA" id="ARBA00022741"/>
    </source>
</evidence>
<comment type="similarity">
    <text evidence="1">Belongs to the CbxX/CfxQ family.</text>
</comment>
<dbReference type="PRINTS" id="PR00819">
    <property type="entry name" value="CBXCFQXSUPER"/>
</dbReference>
<dbReference type="PANTHER" id="PTHR43392">
    <property type="entry name" value="AAA-TYPE ATPASE FAMILY PROTEIN / ANKYRIN REPEAT FAMILY PROTEIN"/>
    <property type="match status" value="1"/>
</dbReference>
<dbReference type="GO" id="GO:0005524">
    <property type="term" value="F:ATP binding"/>
    <property type="evidence" value="ECO:0007669"/>
    <property type="project" value="UniProtKB-KW"/>
</dbReference>
<dbReference type="InterPro" id="IPR003593">
    <property type="entry name" value="AAA+_ATPase"/>
</dbReference>
<dbReference type="InterPro" id="IPR003959">
    <property type="entry name" value="ATPase_AAA_core"/>
</dbReference>
<reference evidence="6" key="1">
    <citation type="journal article" date="2020" name="Nature">
        <title>Giant virus diversity and host interactions through global metagenomics.</title>
        <authorList>
            <person name="Schulz F."/>
            <person name="Roux S."/>
            <person name="Paez-Espino D."/>
            <person name="Jungbluth S."/>
            <person name="Walsh D.A."/>
            <person name="Denef V.J."/>
            <person name="McMahon K.D."/>
            <person name="Konstantinidis K.T."/>
            <person name="Eloe-Fadrosh E.A."/>
            <person name="Kyrpides N.C."/>
            <person name="Woyke T."/>
        </authorList>
    </citation>
    <scope>NUCLEOTIDE SEQUENCE</scope>
    <source>
        <strain evidence="6">GVMAG-M-3300023179-62</strain>
    </source>
</reference>
<feature type="compositionally biased region" description="Basic and acidic residues" evidence="4">
    <location>
        <begin position="1"/>
        <end position="11"/>
    </location>
</feature>
<evidence type="ECO:0000256" key="4">
    <source>
        <dbReference type="SAM" id="MobiDB-lite"/>
    </source>
</evidence>
<evidence type="ECO:0000259" key="5">
    <source>
        <dbReference type="SMART" id="SM00382"/>
    </source>
</evidence>
<keyword evidence="2" id="KW-0547">Nucleotide-binding</keyword>
<dbReference type="InterPro" id="IPR000641">
    <property type="entry name" value="CbxX/CfxQ"/>
</dbReference>
<dbReference type="CDD" id="cd00009">
    <property type="entry name" value="AAA"/>
    <property type="match status" value="1"/>
</dbReference>
<dbReference type="GO" id="GO:0016887">
    <property type="term" value="F:ATP hydrolysis activity"/>
    <property type="evidence" value="ECO:0007669"/>
    <property type="project" value="InterPro"/>
</dbReference>
<feature type="region of interest" description="Disordered" evidence="4">
    <location>
        <begin position="1"/>
        <end position="22"/>
    </location>
</feature>
<dbReference type="PANTHER" id="PTHR43392:SF2">
    <property type="entry name" value="AAA-TYPE ATPASE FAMILY PROTEIN _ ANKYRIN REPEAT FAMILY PROTEIN"/>
    <property type="match status" value="1"/>
</dbReference>
<organism evidence="6">
    <name type="scientific">viral metagenome</name>
    <dbReference type="NCBI Taxonomy" id="1070528"/>
    <lineage>
        <taxon>unclassified sequences</taxon>
        <taxon>metagenomes</taxon>
        <taxon>organismal metagenomes</taxon>
    </lineage>
</organism>
<evidence type="ECO:0000256" key="3">
    <source>
        <dbReference type="ARBA" id="ARBA00022840"/>
    </source>
</evidence>
<proteinExistence type="inferred from homology"/>
<protein>
    <recommendedName>
        <fullName evidence="5">AAA+ ATPase domain-containing protein</fullName>
    </recommendedName>
</protein>
<evidence type="ECO:0000256" key="1">
    <source>
        <dbReference type="ARBA" id="ARBA00010378"/>
    </source>
</evidence>
<dbReference type="EMBL" id="MN739860">
    <property type="protein sequence ID" value="QHT74987.1"/>
    <property type="molecule type" value="Genomic_DNA"/>
</dbReference>
<sequence length="339" mass="38850">MSKRERDDKNQNDSGKNRRRPRIVLENTPPIISIKDLIKLGKGVTFYKNINTVMLWRVTPYLEELDNLIGMETLKDSIFYQILYYIQGMHQRNKSDEYLHTILMGPPGSGKTTVAHIIAKIYQSMDILSADGPFKIAHRDDFIAGYLGQTAIKTQKLLNSCLGGVLFIDEVYSMGPGQDDRDSFSKEAIDTLCSFLSEHTHDFCCIAAGYEKDIQKCFFAVNDGLESRFQWKHKIEEYSSSDLADIFLEKVKHINWISGVDKAIISEIIEKNKDFFINTGRDIVNLISKCKMAHARRVLLLEKEHKFILTQEDLEKGLEMIKKSRPVSKPDQPPIGMYT</sequence>
<dbReference type="SMART" id="SM00382">
    <property type="entry name" value="AAA"/>
    <property type="match status" value="1"/>
</dbReference>
<dbReference type="AlphaFoldDB" id="A0A6C0H3K6"/>
<dbReference type="InterPro" id="IPR027417">
    <property type="entry name" value="P-loop_NTPase"/>
</dbReference>
<name>A0A6C0H3K6_9ZZZZ</name>
<evidence type="ECO:0000313" key="6">
    <source>
        <dbReference type="EMBL" id="QHT74987.1"/>
    </source>
</evidence>
<accession>A0A6C0H3K6</accession>
<dbReference type="Gene3D" id="3.40.50.300">
    <property type="entry name" value="P-loop containing nucleotide triphosphate hydrolases"/>
    <property type="match status" value="1"/>
</dbReference>
<dbReference type="InterPro" id="IPR050773">
    <property type="entry name" value="CbxX/CfxQ_RuBisCO_ESX"/>
</dbReference>
<keyword evidence="3" id="KW-0067">ATP-binding</keyword>
<dbReference type="SUPFAM" id="SSF52540">
    <property type="entry name" value="P-loop containing nucleoside triphosphate hydrolases"/>
    <property type="match status" value="1"/>
</dbReference>